<organism evidence="4 5">
    <name type="scientific">Edhazardia aedis (strain USNM 41457)</name>
    <name type="common">Microsporidian parasite</name>
    <dbReference type="NCBI Taxonomy" id="1003232"/>
    <lineage>
        <taxon>Eukaryota</taxon>
        <taxon>Fungi</taxon>
        <taxon>Fungi incertae sedis</taxon>
        <taxon>Microsporidia</taxon>
        <taxon>Edhazardia</taxon>
    </lineage>
</organism>
<reference evidence="4 5" key="1">
    <citation type="submission" date="2011-08" db="EMBL/GenBank/DDBJ databases">
        <authorList>
            <person name="Liu Z.J."/>
            <person name="Shi F.L."/>
            <person name="Lu J.Q."/>
            <person name="Li M."/>
            <person name="Wang Z.L."/>
        </authorList>
    </citation>
    <scope>NUCLEOTIDE SEQUENCE [LARGE SCALE GENOMIC DNA]</scope>
    <source>
        <strain evidence="4 5">USNM 41457</strain>
    </source>
</reference>
<sequence length="344" mass="39445">MFHYEITTKLLVKNAKNTQIVNETSNTIKTTQKNNKFKDIVLNSQNNNKNTLSESIDISFDKSVQVNHKKSQQMSVLDFIKQGTSKNIYHYKNIKNWRINIMVKYRENEKLSILSACRQSGGEKSVATMLFLLSILKLNKSVFKIVDEINQGMDRIYERKVLEIITTLYDKDILKLDGDNKDGTNRDGFNTIEPTKLENIDSLSNSHEGLFNNAVKKNNNNTDIINQSKKKSSLKNISITNNSQSYLDLQSNQFNSPLNQYQTLSKKHKLQNAQNINIPPKIKTQIDSQDCIDINDDECPQFFVITPKVLDNINYRSANIIVVYKNGINGFNSYKNCILNGNNK</sequence>
<gene>
    <name evidence="4" type="ORF">EDEG_03659</name>
</gene>
<dbReference type="GO" id="GO:0000724">
    <property type="term" value="P:double-strand break repair via homologous recombination"/>
    <property type="evidence" value="ECO:0007669"/>
    <property type="project" value="TreeGrafter"/>
</dbReference>
<dbReference type="InParanoid" id="J9DGY0"/>
<comment type="caution">
    <text evidence="4">The sequence shown here is derived from an EMBL/GenBank/DDBJ whole genome shotgun (WGS) entry which is preliminary data.</text>
</comment>
<evidence type="ECO:0000256" key="3">
    <source>
        <dbReference type="ARBA" id="ARBA00023054"/>
    </source>
</evidence>
<dbReference type="InterPro" id="IPR027417">
    <property type="entry name" value="P-loop_NTPase"/>
</dbReference>
<dbReference type="AlphaFoldDB" id="J9DGY0"/>
<dbReference type="PANTHER" id="PTHR45916">
    <property type="entry name" value="STRUCTURAL MAINTENANCE OF CHROMOSOMES PROTEIN 5"/>
    <property type="match status" value="1"/>
</dbReference>
<comment type="similarity">
    <text evidence="1">Belongs to the SMC family. SMC5 subfamily.</text>
</comment>
<dbReference type="GO" id="GO:0030915">
    <property type="term" value="C:Smc5-Smc6 complex"/>
    <property type="evidence" value="ECO:0007669"/>
    <property type="project" value="TreeGrafter"/>
</dbReference>
<protein>
    <recommendedName>
        <fullName evidence="2">Structural maintenance of chromosomes protein 5</fullName>
    </recommendedName>
</protein>
<dbReference type="OrthoDB" id="10254973at2759"/>
<name>J9DGY0_EDHAE</name>
<dbReference type="Proteomes" id="UP000003163">
    <property type="component" value="Unassembled WGS sequence"/>
</dbReference>
<evidence type="ECO:0000313" key="4">
    <source>
        <dbReference type="EMBL" id="EJW01860.1"/>
    </source>
</evidence>
<dbReference type="Gene3D" id="3.40.50.300">
    <property type="entry name" value="P-loop containing nucleotide triphosphate hydrolases"/>
    <property type="match status" value="1"/>
</dbReference>
<dbReference type="GO" id="GO:0003697">
    <property type="term" value="F:single-stranded DNA binding"/>
    <property type="evidence" value="ECO:0007669"/>
    <property type="project" value="TreeGrafter"/>
</dbReference>
<evidence type="ECO:0000313" key="5">
    <source>
        <dbReference type="Proteomes" id="UP000003163"/>
    </source>
</evidence>
<dbReference type="HOGENOM" id="CLU_806597_0_0_1"/>
<dbReference type="GO" id="GO:0005634">
    <property type="term" value="C:nucleus"/>
    <property type="evidence" value="ECO:0007669"/>
    <property type="project" value="TreeGrafter"/>
</dbReference>
<dbReference type="PANTHER" id="PTHR45916:SF1">
    <property type="entry name" value="STRUCTURAL MAINTENANCE OF CHROMOSOMES PROTEIN 5"/>
    <property type="match status" value="1"/>
</dbReference>
<evidence type="ECO:0000256" key="1">
    <source>
        <dbReference type="ARBA" id="ARBA00010171"/>
    </source>
</evidence>
<dbReference type="SUPFAM" id="SSF52540">
    <property type="entry name" value="P-loop containing nucleoside triphosphate hydrolases"/>
    <property type="match status" value="1"/>
</dbReference>
<keyword evidence="5" id="KW-1185">Reference proteome</keyword>
<dbReference type="EMBL" id="AFBI03000107">
    <property type="protein sequence ID" value="EJW01860.1"/>
    <property type="molecule type" value="Genomic_DNA"/>
</dbReference>
<dbReference type="VEuPathDB" id="MicrosporidiaDB:EDEG_03659"/>
<reference evidence="5" key="2">
    <citation type="submission" date="2015-07" db="EMBL/GenBank/DDBJ databases">
        <title>Contrasting host-pathogen interactions and genome evolution in two generalist and specialist microsporidian pathogens of mosquitoes.</title>
        <authorList>
            <consortium name="The Broad Institute Genomics Platform"/>
            <consortium name="The Broad Institute Genome Sequencing Center for Infectious Disease"/>
            <person name="Cuomo C.A."/>
            <person name="Sanscrainte N.D."/>
            <person name="Goldberg J.M."/>
            <person name="Heiman D."/>
            <person name="Young S."/>
            <person name="Zeng Q."/>
            <person name="Becnel J.J."/>
            <person name="Birren B.W."/>
        </authorList>
    </citation>
    <scope>NUCLEOTIDE SEQUENCE [LARGE SCALE GENOMIC DNA]</scope>
    <source>
        <strain evidence="5">USNM 41457</strain>
    </source>
</reference>
<dbReference type="STRING" id="1003232.J9DGY0"/>
<accession>J9DGY0</accession>
<proteinExistence type="inferred from homology"/>
<keyword evidence="3" id="KW-0175">Coiled coil</keyword>
<evidence type="ECO:0000256" key="2">
    <source>
        <dbReference type="ARBA" id="ARBA00018687"/>
    </source>
</evidence>